<keyword evidence="3" id="KW-0203">Cytokinin biosynthesis</keyword>
<evidence type="ECO:0000256" key="1">
    <source>
        <dbReference type="ARBA" id="ARBA00000274"/>
    </source>
</evidence>
<dbReference type="Proteomes" id="UP000477782">
    <property type="component" value="Unassembled WGS sequence"/>
</dbReference>
<comment type="similarity">
    <text evidence="2 3">Belongs to the LOG family.</text>
</comment>
<proteinExistence type="inferred from homology"/>
<evidence type="ECO:0000313" key="4">
    <source>
        <dbReference type="EMBL" id="NEY89191.1"/>
    </source>
</evidence>
<sequence>MPADFSRPAASICVFCGARPGKDPAHAEAGRATGRMIAANGWRLVYGAGDVGLMGEVARSAQTAGAATFGVIPTHLMRAEVGKRDLTTLVITEDMHERKKVMFMNSDAIVVLPGGAGSLDEFFEVLTWAQIGLHRKPIFLLNEQGYWQPLIGLLDHIVDQGFADASMLGLFSPVADVAALQAALRAALS</sequence>
<dbReference type="EMBL" id="JAAIVJ010000001">
    <property type="protein sequence ID" value="NEY89191.1"/>
    <property type="molecule type" value="Genomic_DNA"/>
</dbReference>
<protein>
    <recommendedName>
        <fullName evidence="3">Cytokinin riboside 5'-monophosphate phosphoribohydrolase</fullName>
        <ecNumber evidence="3">3.2.2.n1</ecNumber>
    </recommendedName>
</protein>
<name>A0A6M0QPX7_9RHOB</name>
<dbReference type="InterPro" id="IPR005269">
    <property type="entry name" value="LOG"/>
</dbReference>
<dbReference type="SUPFAM" id="SSF102405">
    <property type="entry name" value="MCP/YpsA-like"/>
    <property type="match status" value="1"/>
</dbReference>
<dbReference type="PANTHER" id="PTHR31223">
    <property type="entry name" value="LOG FAMILY PROTEIN YJL055W"/>
    <property type="match status" value="1"/>
</dbReference>
<accession>A0A6M0QPX7</accession>
<dbReference type="GO" id="GO:0009691">
    <property type="term" value="P:cytokinin biosynthetic process"/>
    <property type="evidence" value="ECO:0007669"/>
    <property type="project" value="UniProtKB-UniRule"/>
</dbReference>
<keyword evidence="3" id="KW-0378">Hydrolase</keyword>
<dbReference type="AlphaFoldDB" id="A0A6M0QPX7"/>
<comment type="caution">
    <text evidence="4">The sequence shown here is derived from an EMBL/GenBank/DDBJ whole genome shotgun (WGS) entry which is preliminary data.</text>
</comment>
<organism evidence="4 5">
    <name type="scientific">Tabrizicola oligotrophica</name>
    <dbReference type="NCBI Taxonomy" id="2710650"/>
    <lineage>
        <taxon>Bacteria</taxon>
        <taxon>Pseudomonadati</taxon>
        <taxon>Pseudomonadota</taxon>
        <taxon>Alphaproteobacteria</taxon>
        <taxon>Rhodobacterales</taxon>
        <taxon>Paracoccaceae</taxon>
        <taxon>Tabrizicola</taxon>
    </lineage>
</organism>
<evidence type="ECO:0000256" key="3">
    <source>
        <dbReference type="RuleBase" id="RU363015"/>
    </source>
</evidence>
<gene>
    <name evidence="4" type="ORF">G4Z14_02695</name>
</gene>
<dbReference type="EC" id="3.2.2.n1" evidence="3"/>
<dbReference type="Pfam" id="PF03641">
    <property type="entry name" value="Lysine_decarbox"/>
    <property type="match status" value="1"/>
</dbReference>
<evidence type="ECO:0000313" key="5">
    <source>
        <dbReference type="Proteomes" id="UP000477782"/>
    </source>
</evidence>
<dbReference type="PANTHER" id="PTHR31223:SF70">
    <property type="entry name" value="LOG FAMILY PROTEIN YJL055W"/>
    <property type="match status" value="1"/>
</dbReference>
<dbReference type="GO" id="GO:0008714">
    <property type="term" value="F:AMP nucleosidase activity"/>
    <property type="evidence" value="ECO:0007669"/>
    <property type="project" value="UniProtKB-EC"/>
</dbReference>
<reference evidence="4 5" key="1">
    <citation type="submission" date="2020-02" db="EMBL/GenBank/DDBJ databases">
        <authorList>
            <person name="Chen W.-M."/>
        </authorList>
    </citation>
    <scope>NUCLEOTIDE SEQUENCE [LARGE SCALE GENOMIC DNA]</scope>
    <source>
        <strain evidence="4 5">KMS-5</strain>
    </source>
</reference>
<dbReference type="NCBIfam" id="TIGR00730">
    <property type="entry name" value="Rossman fold protein, TIGR00730 family"/>
    <property type="match status" value="1"/>
</dbReference>
<comment type="catalytic activity">
    <reaction evidence="1">
        <text>AMP + H2O = D-ribose 5-phosphate + adenine</text>
        <dbReference type="Rhea" id="RHEA:20129"/>
        <dbReference type="ChEBI" id="CHEBI:15377"/>
        <dbReference type="ChEBI" id="CHEBI:16708"/>
        <dbReference type="ChEBI" id="CHEBI:78346"/>
        <dbReference type="ChEBI" id="CHEBI:456215"/>
        <dbReference type="EC" id="3.2.2.4"/>
    </reaction>
</comment>
<dbReference type="GO" id="GO:0005829">
    <property type="term" value="C:cytosol"/>
    <property type="evidence" value="ECO:0007669"/>
    <property type="project" value="TreeGrafter"/>
</dbReference>
<evidence type="ECO:0000256" key="2">
    <source>
        <dbReference type="ARBA" id="ARBA00006763"/>
    </source>
</evidence>
<dbReference type="RefSeq" id="WP_164623198.1">
    <property type="nucleotide sequence ID" value="NZ_JAAIVJ010000001.1"/>
</dbReference>
<keyword evidence="5" id="KW-1185">Reference proteome</keyword>
<dbReference type="Gene3D" id="3.40.50.450">
    <property type="match status" value="1"/>
</dbReference>
<dbReference type="InterPro" id="IPR031100">
    <property type="entry name" value="LOG_fam"/>
</dbReference>